<dbReference type="EMBL" id="ML996577">
    <property type="protein sequence ID" value="KAF2755358.1"/>
    <property type="molecule type" value="Genomic_DNA"/>
</dbReference>
<evidence type="ECO:0000256" key="6">
    <source>
        <dbReference type="RuleBase" id="RU362019"/>
    </source>
</evidence>
<evidence type="ECO:0000313" key="9">
    <source>
        <dbReference type="EMBL" id="KAF2755358.1"/>
    </source>
</evidence>
<dbReference type="SMART" id="SM01194">
    <property type="entry name" value="eRF1_1"/>
    <property type="match status" value="1"/>
</dbReference>
<evidence type="ECO:0000256" key="3">
    <source>
        <dbReference type="ARBA" id="ARBA00009504"/>
    </source>
</evidence>
<comment type="subcellular location">
    <subcellularLocation>
        <location evidence="2 6">Cytoplasm</location>
    </subcellularLocation>
</comment>
<dbReference type="NCBIfam" id="TIGR00111">
    <property type="entry name" value="pelota"/>
    <property type="match status" value="1"/>
</dbReference>
<comment type="similarity">
    <text evidence="3 6">Belongs to the eukaryotic release factor 1 family. Pelota subfamily.</text>
</comment>
<evidence type="ECO:0000256" key="2">
    <source>
        <dbReference type="ARBA" id="ARBA00004496"/>
    </source>
</evidence>
<dbReference type="InterPro" id="IPR042226">
    <property type="entry name" value="eFR1_2_sf"/>
</dbReference>
<dbReference type="GO" id="GO:0032790">
    <property type="term" value="P:ribosome disassembly"/>
    <property type="evidence" value="ECO:0007669"/>
    <property type="project" value="TreeGrafter"/>
</dbReference>
<dbReference type="InterPro" id="IPR004405">
    <property type="entry name" value="TF_pelota"/>
</dbReference>
<reference evidence="9" key="1">
    <citation type="journal article" date="2020" name="Stud. Mycol.">
        <title>101 Dothideomycetes genomes: a test case for predicting lifestyles and emergence of pathogens.</title>
        <authorList>
            <person name="Haridas S."/>
            <person name="Albert R."/>
            <person name="Binder M."/>
            <person name="Bloem J."/>
            <person name="Labutti K."/>
            <person name="Salamov A."/>
            <person name="Andreopoulos B."/>
            <person name="Baker S."/>
            <person name="Barry K."/>
            <person name="Bills G."/>
            <person name="Bluhm B."/>
            <person name="Cannon C."/>
            <person name="Castanera R."/>
            <person name="Culley D."/>
            <person name="Daum C."/>
            <person name="Ezra D."/>
            <person name="Gonzalez J."/>
            <person name="Henrissat B."/>
            <person name="Kuo A."/>
            <person name="Liang C."/>
            <person name="Lipzen A."/>
            <person name="Lutzoni F."/>
            <person name="Magnuson J."/>
            <person name="Mondo S."/>
            <person name="Nolan M."/>
            <person name="Ohm R."/>
            <person name="Pangilinan J."/>
            <person name="Park H.-J."/>
            <person name="Ramirez L."/>
            <person name="Alfaro M."/>
            <person name="Sun H."/>
            <person name="Tritt A."/>
            <person name="Yoshinaga Y."/>
            <person name="Zwiers L.-H."/>
            <person name="Turgeon B."/>
            <person name="Goodwin S."/>
            <person name="Spatafora J."/>
            <person name="Crous P."/>
            <person name="Grigoriev I."/>
        </authorList>
    </citation>
    <scope>NUCLEOTIDE SEQUENCE</scope>
    <source>
        <strain evidence="9">CBS 121739</strain>
    </source>
</reference>
<dbReference type="Gene3D" id="3.30.1330.30">
    <property type="match status" value="1"/>
</dbReference>
<dbReference type="Gene3D" id="2.30.30.870">
    <property type="entry name" value="Pelota, domain A"/>
    <property type="match status" value="1"/>
</dbReference>
<dbReference type="SUPFAM" id="SSF159065">
    <property type="entry name" value="Dom34/Pelota N-terminal domain-like"/>
    <property type="match status" value="1"/>
</dbReference>
<gene>
    <name evidence="9" type="ORF">EJ05DRAFT_99208</name>
</gene>
<dbReference type="InterPro" id="IPR005142">
    <property type="entry name" value="eRF1_3"/>
</dbReference>
<dbReference type="FunFam" id="2.30.30.870:FF:000001">
    <property type="entry name" value="Protein pelota homolog"/>
    <property type="match status" value="1"/>
</dbReference>
<name>A0A6A6VXG0_9PEZI</name>
<dbReference type="GO" id="GO:0046872">
    <property type="term" value="F:metal ion binding"/>
    <property type="evidence" value="ECO:0007669"/>
    <property type="project" value="UniProtKB-KW"/>
</dbReference>
<comment type="function">
    <text evidence="6">Component of the Dom34-Hbs1 complex, a complex that recognizes stalled ribosomes and triggers the No-Go Decay (NGD) pathway (PubMed:20890290). In the Dom34-Hbs1 complex, dom34 recognizes ribosomes stalled at the 3' end of an mRNA and engages stalled ribosomes by destabilizing mRNA in the mRNA channel. Following ribosome-binding, the Dom34-Hbs1 complex promotes the disassembly of stalled ribosomes, followed by degradation of damaged mRNAs as part of the NGD pathway.</text>
</comment>
<keyword evidence="5 6" id="KW-0479">Metal-binding</keyword>
<evidence type="ECO:0000256" key="4">
    <source>
        <dbReference type="ARBA" id="ARBA00022490"/>
    </source>
</evidence>
<dbReference type="RefSeq" id="XP_033597809.1">
    <property type="nucleotide sequence ID" value="XM_033750129.1"/>
</dbReference>
<evidence type="ECO:0000256" key="7">
    <source>
        <dbReference type="SAM" id="MobiDB-lite"/>
    </source>
</evidence>
<organism evidence="9 10">
    <name type="scientific">Pseudovirgaria hyperparasitica</name>
    <dbReference type="NCBI Taxonomy" id="470096"/>
    <lineage>
        <taxon>Eukaryota</taxon>
        <taxon>Fungi</taxon>
        <taxon>Dikarya</taxon>
        <taxon>Ascomycota</taxon>
        <taxon>Pezizomycotina</taxon>
        <taxon>Dothideomycetes</taxon>
        <taxon>Dothideomycetes incertae sedis</taxon>
        <taxon>Acrospermales</taxon>
        <taxon>Acrospermaceae</taxon>
        <taxon>Pseudovirgaria</taxon>
    </lineage>
</organism>
<evidence type="ECO:0000256" key="1">
    <source>
        <dbReference type="ARBA" id="ARBA00001968"/>
    </source>
</evidence>
<comment type="cofactor">
    <cofactor evidence="1 6">
        <name>a divalent metal cation</name>
        <dbReference type="ChEBI" id="CHEBI:60240"/>
    </cofactor>
</comment>
<dbReference type="AlphaFoldDB" id="A0A6A6VXG0"/>
<evidence type="ECO:0000256" key="5">
    <source>
        <dbReference type="ARBA" id="ARBA00022723"/>
    </source>
</evidence>
<dbReference type="GO" id="GO:0070651">
    <property type="term" value="P:nonfunctional rRNA decay"/>
    <property type="evidence" value="ECO:0007669"/>
    <property type="project" value="TreeGrafter"/>
</dbReference>
<dbReference type="FunFam" id="3.30.1330.30:FF:000008">
    <property type="entry name" value="Protein pelota homolog"/>
    <property type="match status" value="1"/>
</dbReference>
<protein>
    <recommendedName>
        <fullName evidence="6">Protein DOM34 homolog</fullName>
    </recommendedName>
</protein>
<evidence type="ECO:0000259" key="8">
    <source>
        <dbReference type="SMART" id="SM01194"/>
    </source>
</evidence>
<dbReference type="PANTHER" id="PTHR10853:SF0">
    <property type="entry name" value="PROTEIN PELOTA HOMOLOG"/>
    <property type="match status" value="1"/>
</dbReference>
<dbReference type="SUPFAM" id="SSF53137">
    <property type="entry name" value="Translational machinery components"/>
    <property type="match status" value="1"/>
</dbReference>
<dbReference type="Pfam" id="PF03465">
    <property type="entry name" value="eRF1_3"/>
    <property type="match status" value="1"/>
</dbReference>
<keyword evidence="10" id="KW-1185">Reference proteome</keyword>
<dbReference type="GeneID" id="54491183"/>
<dbReference type="Pfam" id="PF26356">
    <property type="entry name" value="Pelota_N"/>
    <property type="match status" value="1"/>
</dbReference>
<dbReference type="GO" id="GO:0071025">
    <property type="term" value="P:RNA surveillance"/>
    <property type="evidence" value="ECO:0007669"/>
    <property type="project" value="InterPro"/>
</dbReference>
<feature type="region of interest" description="Disordered" evidence="7">
    <location>
        <begin position="390"/>
        <end position="414"/>
    </location>
</feature>
<accession>A0A6A6VXG0</accession>
<dbReference type="InterPro" id="IPR005141">
    <property type="entry name" value="eRF1_2"/>
</dbReference>
<feature type="domain" description="eRF1/Pelota-like N-terminal" evidence="8">
    <location>
        <begin position="1"/>
        <end position="139"/>
    </location>
</feature>
<keyword evidence="4 6" id="KW-0963">Cytoplasm</keyword>
<dbReference type="SUPFAM" id="SSF55315">
    <property type="entry name" value="L30e-like"/>
    <property type="match status" value="1"/>
</dbReference>
<dbReference type="Gene3D" id="3.30.420.60">
    <property type="entry name" value="eRF1 domain 2"/>
    <property type="match status" value="1"/>
</dbReference>
<dbReference type="InterPro" id="IPR038069">
    <property type="entry name" value="Pelota/DOM34_N"/>
</dbReference>
<dbReference type="GO" id="GO:0070481">
    <property type="term" value="P:nuclear-transcribed mRNA catabolic process, non-stop decay"/>
    <property type="evidence" value="ECO:0007669"/>
    <property type="project" value="InterPro"/>
</dbReference>
<dbReference type="OrthoDB" id="10249111at2759"/>
<sequence>MRNPKKDLNARDAPYATLIPEDPEDMWHCYNLIQPSDLLRASAIRKVNLSAGNSNDDNNGSSRNKRVHITLTIRVRSIDFDPAAAQLHVNGQVVEENEHVPLGSHHTLDLELQRAFTLSKPGGGGWDSVARQILAESTESAHKAVVWAVVMQEGKAQICHITEHQTVVKASVEVSVPRKRVGGAAGESEKGMERFFEMLLGTLLRYIDLSVSAAGTPLLLASPGFVASSFQGYMKKQAVRTGNRPLLQLLQKNVIVTYASSGHLHALNEVLASPAIKTRLADTKFARETGLMDKFFTMLRLDDGRAWYGPREIERAVDQGAVGSGGGILLINDTLFRANNVAERKRWVSLVDRVASGGGEVRKLSSMHESGKRLESLGNIAAILTYPLEDLDEEEEEEEGEDQAANDAIDTQQL</sequence>
<dbReference type="GO" id="GO:0070966">
    <property type="term" value="P:nuclear-transcribed mRNA catabolic process, no-go decay"/>
    <property type="evidence" value="ECO:0007669"/>
    <property type="project" value="InterPro"/>
</dbReference>
<dbReference type="Proteomes" id="UP000799437">
    <property type="component" value="Unassembled WGS sequence"/>
</dbReference>
<dbReference type="InterPro" id="IPR029064">
    <property type="entry name" value="Ribosomal_eL30-like_sf"/>
</dbReference>
<feature type="compositionally biased region" description="Acidic residues" evidence="7">
    <location>
        <begin position="390"/>
        <end position="404"/>
    </location>
</feature>
<evidence type="ECO:0000313" key="10">
    <source>
        <dbReference type="Proteomes" id="UP000799437"/>
    </source>
</evidence>
<dbReference type="GO" id="GO:0005737">
    <property type="term" value="C:cytoplasm"/>
    <property type="evidence" value="ECO:0007669"/>
    <property type="project" value="UniProtKB-SubCell"/>
</dbReference>
<proteinExistence type="inferred from homology"/>
<dbReference type="PANTHER" id="PTHR10853">
    <property type="entry name" value="PELOTA"/>
    <property type="match status" value="1"/>
</dbReference>
<dbReference type="InterPro" id="IPR058547">
    <property type="entry name" value="Pelota_N"/>
</dbReference>
<dbReference type="Pfam" id="PF03464">
    <property type="entry name" value="eRF1_2"/>
    <property type="match status" value="1"/>
</dbReference>
<dbReference type="InterPro" id="IPR005140">
    <property type="entry name" value="eRF1_Pelota-like_N"/>
</dbReference>